<dbReference type="InterPro" id="IPR032675">
    <property type="entry name" value="LRR_dom_sf"/>
</dbReference>
<dbReference type="InterPro" id="IPR017441">
    <property type="entry name" value="Protein_kinase_ATP_BS"/>
</dbReference>
<dbReference type="SUPFAM" id="SSF56112">
    <property type="entry name" value="Protein kinase-like (PK-like)"/>
    <property type="match status" value="1"/>
</dbReference>
<dbReference type="InterPro" id="IPR008271">
    <property type="entry name" value="Ser/Thr_kinase_AS"/>
</dbReference>
<keyword evidence="6" id="KW-0723">Serine/threonine-protein kinase</keyword>
<feature type="binding site" evidence="22">
    <location>
        <position position="732"/>
    </location>
    <ligand>
        <name>ATP</name>
        <dbReference type="ChEBI" id="CHEBI:30616"/>
    </ligand>
</feature>
<evidence type="ECO:0000256" key="3">
    <source>
        <dbReference type="ARBA" id="ARBA00008684"/>
    </source>
</evidence>
<evidence type="ECO:0000313" key="25">
    <source>
        <dbReference type="EMBL" id="KDP34373.1"/>
    </source>
</evidence>
<keyword evidence="16 23" id="KW-1133">Transmembrane helix</keyword>
<keyword evidence="9" id="KW-0808">Transferase</keyword>
<keyword evidence="7" id="KW-0597">Phosphoprotein</keyword>
<dbReference type="Gene3D" id="3.30.200.20">
    <property type="entry name" value="Phosphorylase Kinase, domain 1"/>
    <property type="match status" value="1"/>
</dbReference>
<evidence type="ECO:0000256" key="22">
    <source>
        <dbReference type="PROSITE-ProRule" id="PRU10141"/>
    </source>
</evidence>
<gene>
    <name evidence="25" type="ORF">JCGZ_11256</name>
</gene>
<keyword evidence="10 23" id="KW-0812">Transmembrane</keyword>
<dbReference type="InterPro" id="IPR001611">
    <property type="entry name" value="Leu-rich_rpt"/>
</dbReference>
<dbReference type="Gene3D" id="1.10.510.10">
    <property type="entry name" value="Transferase(Phosphotransferase) domain 1"/>
    <property type="match status" value="1"/>
</dbReference>
<dbReference type="FunFam" id="3.80.10.10:FF:000317">
    <property type="entry name" value="Inactive leucine-rich repeat receptor-like protein kinase"/>
    <property type="match status" value="1"/>
</dbReference>
<evidence type="ECO:0000259" key="24">
    <source>
        <dbReference type="PROSITE" id="PS50011"/>
    </source>
</evidence>
<dbReference type="Pfam" id="PF23598">
    <property type="entry name" value="LRR_14"/>
    <property type="match status" value="1"/>
</dbReference>
<dbReference type="GO" id="GO:0005524">
    <property type="term" value="F:ATP binding"/>
    <property type="evidence" value="ECO:0007669"/>
    <property type="project" value="UniProtKB-UniRule"/>
</dbReference>
<dbReference type="InterPro" id="IPR000719">
    <property type="entry name" value="Prot_kinase_dom"/>
</dbReference>
<dbReference type="SMART" id="SM00369">
    <property type="entry name" value="LRR_TYP"/>
    <property type="match status" value="9"/>
</dbReference>
<keyword evidence="13 22" id="KW-0547">Nucleotide-binding</keyword>
<evidence type="ECO:0000256" key="7">
    <source>
        <dbReference type="ARBA" id="ARBA00022553"/>
    </source>
</evidence>
<dbReference type="FunFam" id="3.80.10.10:FF:000095">
    <property type="entry name" value="LRR receptor-like serine/threonine-protein kinase GSO1"/>
    <property type="match status" value="1"/>
</dbReference>
<evidence type="ECO:0000256" key="6">
    <source>
        <dbReference type="ARBA" id="ARBA00022527"/>
    </source>
</evidence>
<evidence type="ECO:0000256" key="9">
    <source>
        <dbReference type="ARBA" id="ARBA00022679"/>
    </source>
</evidence>
<dbReference type="InterPro" id="IPR003591">
    <property type="entry name" value="Leu-rich_rpt_typical-subtyp"/>
</dbReference>
<dbReference type="FunFam" id="3.30.200.20:FF:000432">
    <property type="entry name" value="LRR receptor-like serine/threonine-protein kinase EFR"/>
    <property type="match status" value="1"/>
</dbReference>
<proteinExistence type="inferred from homology"/>
<comment type="similarity">
    <text evidence="3">Belongs to the protein kinase superfamily. Ser/Thr protein kinase family.</text>
</comment>
<dbReference type="OrthoDB" id="846989at2759"/>
<keyword evidence="26" id="KW-1185">Reference proteome</keyword>
<reference evidence="25 26" key="1">
    <citation type="journal article" date="2014" name="PLoS ONE">
        <title>Global Analysis of Gene Expression Profiles in Physic Nut (Jatropha curcas L.) Seedlings Exposed to Salt Stress.</title>
        <authorList>
            <person name="Zhang L."/>
            <person name="Zhang C."/>
            <person name="Wu P."/>
            <person name="Chen Y."/>
            <person name="Li M."/>
            <person name="Jiang H."/>
            <person name="Wu G."/>
        </authorList>
    </citation>
    <scope>NUCLEOTIDE SEQUENCE [LARGE SCALE GENOMIC DNA]</scope>
    <source>
        <strain evidence="26">cv. GZQX0401</strain>
        <tissue evidence="25">Young leaves</tissue>
    </source>
</reference>
<evidence type="ECO:0000256" key="14">
    <source>
        <dbReference type="ARBA" id="ARBA00022777"/>
    </source>
</evidence>
<keyword evidence="14" id="KW-0418">Kinase</keyword>
<dbReference type="AlphaFoldDB" id="A0A067KHA1"/>
<evidence type="ECO:0000256" key="1">
    <source>
        <dbReference type="ARBA" id="ARBA00004162"/>
    </source>
</evidence>
<protein>
    <recommendedName>
        <fullName evidence="4">non-specific serine/threonine protein kinase</fullName>
        <ecNumber evidence="4">2.7.11.1</ecNumber>
    </recommendedName>
</protein>
<evidence type="ECO:0000256" key="18">
    <source>
        <dbReference type="ARBA" id="ARBA00023170"/>
    </source>
</evidence>
<feature type="transmembrane region" description="Helical" evidence="23">
    <location>
        <begin position="648"/>
        <end position="670"/>
    </location>
</feature>
<keyword evidence="15 22" id="KW-0067">ATP-binding</keyword>
<evidence type="ECO:0000256" key="5">
    <source>
        <dbReference type="ARBA" id="ARBA00022475"/>
    </source>
</evidence>
<dbReference type="PROSITE" id="PS00107">
    <property type="entry name" value="PROTEIN_KINASE_ATP"/>
    <property type="match status" value="1"/>
</dbReference>
<evidence type="ECO:0000256" key="17">
    <source>
        <dbReference type="ARBA" id="ARBA00023136"/>
    </source>
</evidence>
<dbReference type="SMART" id="SM00220">
    <property type="entry name" value="S_TKc"/>
    <property type="match status" value="1"/>
</dbReference>
<keyword evidence="19" id="KW-0325">Glycoprotein</keyword>
<keyword evidence="17 23" id="KW-0472">Membrane</keyword>
<dbReference type="EC" id="2.7.11.1" evidence="4"/>
<dbReference type="PRINTS" id="PR00019">
    <property type="entry name" value="LEURICHRPT"/>
</dbReference>
<sequence>MGLLLLSHFMQALALLTLLLSSNYIFPISKSTALSLETDKDALILFKSQLSSLSSNSLSSWNQNSSPCSWTGVSCDRFGQRVISLNLPNFGLVGSISPYIGNLSFLESLQLQSNQLTGNIPDEISNLFNLQVLNISSNSLQGSIPWNISKLTKLTMFDLSMNEITGKIPEQLSLLTSLKVLNLGRNRLFGAIPSSIANFSSLEDLVLGTNSFSGNIPIDLTRLQNLKVLDLTINNFTGLVPSSFYNMSSLVNLALASNNLWGELPSDIGFTLPNLLVLNTCFNKFSGKIPASLHNLTNIKVIRMAHNLHEGTVPPGLENLPFLEMYNIGFNRIVSSGDVGLGFVNSLVNSTYLKFLAVDGNLLQGVIPESIGNLSKDLMKLYMGGNFIYGTIPASISSLNSLTLLNLSYNSITGEIPPEIGQLENLQMLGLAGNEITARIPDSLGNLRKLNQIDLSGNELMGQIPATFGNFQSLLSMDLSNNKLNGTIPKEILNLPSLSTILNLSNNFLNGNLSEEVGFLESVVTIDLSNNNLSGNIPNSILNCKSLEELSISRNKFSGPIPRTLGEVKGLETLDLSYNNLSGSIPIDLETLQGLQSLNLAFNDLEGIIPCGGIFTNLSKIQLQGNPKLSFHLACEKARGRGRRLIKVYIIVAIMATLALCFFICSLFYLKRRSKMKVSHPSSSIKEKHRLVSYHELRQATNNFNEQNLIGKGGFGLVYKGCLVDGSNVAVKVIDITKTGFQKIFLAECEALRNVRHRNLVKLITSCSSVDLKNTEFLALVYEFLVNGSLQDWIQGKRRKEDGDGLNAVERLNVAIDVANGMDYLHNDCEVPIVHCDLKPNNILLDEDMTAKIGDFGLAKLLIEKMADQTSISSTHVLKGSIGYIPPEYGLGVKPSTAGDVYSFGVMLLELFTGKSPTDDIFMDGQNLVGWVESAFPANALQVLDPELIPFANDFENDGKSEKIHDCLITILGIGLACCATSPDGRISIRNALSKLNGVRNQILYPCPTQEAMYWLIMSNMFN</sequence>
<evidence type="ECO:0000256" key="10">
    <source>
        <dbReference type="ARBA" id="ARBA00022692"/>
    </source>
</evidence>
<keyword evidence="18" id="KW-0675">Receptor</keyword>
<dbReference type="GO" id="GO:0005886">
    <property type="term" value="C:plasma membrane"/>
    <property type="evidence" value="ECO:0007669"/>
    <property type="project" value="UniProtKB-SubCell"/>
</dbReference>
<organism evidence="25 26">
    <name type="scientific">Jatropha curcas</name>
    <name type="common">Barbados nut</name>
    <dbReference type="NCBI Taxonomy" id="180498"/>
    <lineage>
        <taxon>Eukaryota</taxon>
        <taxon>Viridiplantae</taxon>
        <taxon>Streptophyta</taxon>
        <taxon>Embryophyta</taxon>
        <taxon>Tracheophyta</taxon>
        <taxon>Spermatophyta</taxon>
        <taxon>Magnoliopsida</taxon>
        <taxon>eudicotyledons</taxon>
        <taxon>Gunneridae</taxon>
        <taxon>Pentapetalae</taxon>
        <taxon>rosids</taxon>
        <taxon>fabids</taxon>
        <taxon>Malpighiales</taxon>
        <taxon>Euphorbiaceae</taxon>
        <taxon>Crotonoideae</taxon>
        <taxon>Jatropheae</taxon>
        <taxon>Jatropha</taxon>
    </lineage>
</organism>
<evidence type="ECO:0000256" key="2">
    <source>
        <dbReference type="ARBA" id="ARBA00004479"/>
    </source>
</evidence>
<dbReference type="InterPro" id="IPR013210">
    <property type="entry name" value="LRR_N_plant-typ"/>
</dbReference>
<evidence type="ECO:0000256" key="12">
    <source>
        <dbReference type="ARBA" id="ARBA00022737"/>
    </source>
</evidence>
<dbReference type="EMBL" id="KK914534">
    <property type="protein sequence ID" value="KDP34373.1"/>
    <property type="molecule type" value="Genomic_DNA"/>
</dbReference>
<evidence type="ECO:0000256" key="23">
    <source>
        <dbReference type="SAM" id="Phobius"/>
    </source>
</evidence>
<dbReference type="Pfam" id="PF00069">
    <property type="entry name" value="Pkinase"/>
    <property type="match status" value="1"/>
</dbReference>
<evidence type="ECO:0000256" key="4">
    <source>
        <dbReference type="ARBA" id="ARBA00012513"/>
    </source>
</evidence>
<evidence type="ECO:0000256" key="21">
    <source>
        <dbReference type="ARBA" id="ARBA00048679"/>
    </source>
</evidence>
<evidence type="ECO:0000256" key="15">
    <source>
        <dbReference type="ARBA" id="ARBA00022840"/>
    </source>
</evidence>
<dbReference type="Proteomes" id="UP000027138">
    <property type="component" value="Unassembled WGS sequence"/>
</dbReference>
<keyword evidence="12" id="KW-0677">Repeat</keyword>
<dbReference type="PROSITE" id="PS00108">
    <property type="entry name" value="PROTEIN_KINASE_ST"/>
    <property type="match status" value="1"/>
</dbReference>
<dbReference type="FunFam" id="1.10.510.10:FF:000358">
    <property type="entry name" value="Putative leucine-rich repeat receptor-like serine/threonine-protein kinase"/>
    <property type="match status" value="1"/>
</dbReference>
<evidence type="ECO:0000256" key="20">
    <source>
        <dbReference type="ARBA" id="ARBA00047899"/>
    </source>
</evidence>
<evidence type="ECO:0000256" key="11">
    <source>
        <dbReference type="ARBA" id="ARBA00022729"/>
    </source>
</evidence>
<dbReference type="InterPro" id="IPR011009">
    <property type="entry name" value="Kinase-like_dom_sf"/>
</dbReference>
<dbReference type="PANTHER" id="PTHR27000:SF781">
    <property type="entry name" value="PROTEIN KINASE DOMAIN-CONTAINING PROTEIN"/>
    <property type="match status" value="1"/>
</dbReference>
<evidence type="ECO:0000313" key="26">
    <source>
        <dbReference type="Proteomes" id="UP000027138"/>
    </source>
</evidence>
<comment type="subcellular location">
    <subcellularLocation>
        <location evidence="1">Cell membrane</location>
        <topology evidence="1">Single-pass membrane protein</topology>
    </subcellularLocation>
    <subcellularLocation>
        <location evidence="2">Membrane</location>
        <topology evidence="2">Single-pass type I membrane protein</topology>
    </subcellularLocation>
</comment>
<dbReference type="GO" id="GO:0004674">
    <property type="term" value="F:protein serine/threonine kinase activity"/>
    <property type="evidence" value="ECO:0007669"/>
    <property type="project" value="UniProtKB-KW"/>
</dbReference>
<feature type="domain" description="Protein kinase" evidence="24">
    <location>
        <begin position="704"/>
        <end position="1004"/>
    </location>
</feature>
<keyword evidence="8" id="KW-0433">Leucine-rich repeat</keyword>
<keyword evidence="5" id="KW-1003">Cell membrane</keyword>
<evidence type="ECO:0000256" key="8">
    <source>
        <dbReference type="ARBA" id="ARBA00022614"/>
    </source>
</evidence>
<comment type="catalytic activity">
    <reaction evidence="21">
        <text>L-seryl-[protein] + ATP = O-phospho-L-seryl-[protein] + ADP + H(+)</text>
        <dbReference type="Rhea" id="RHEA:17989"/>
        <dbReference type="Rhea" id="RHEA-COMP:9863"/>
        <dbReference type="Rhea" id="RHEA-COMP:11604"/>
        <dbReference type="ChEBI" id="CHEBI:15378"/>
        <dbReference type="ChEBI" id="CHEBI:29999"/>
        <dbReference type="ChEBI" id="CHEBI:30616"/>
        <dbReference type="ChEBI" id="CHEBI:83421"/>
        <dbReference type="ChEBI" id="CHEBI:456216"/>
        <dbReference type="EC" id="2.7.11.1"/>
    </reaction>
</comment>
<keyword evidence="11" id="KW-0732">Signal</keyword>
<dbReference type="PROSITE" id="PS51450">
    <property type="entry name" value="LRR"/>
    <property type="match status" value="1"/>
</dbReference>
<evidence type="ECO:0000256" key="13">
    <source>
        <dbReference type="ARBA" id="ARBA00022741"/>
    </source>
</evidence>
<accession>A0A067KHA1</accession>
<dbReference type="PROSITE" id="PS50011">
    <property type="entry name" value="PROTEIN_KINASE_DOM"/>
    <property type="match status" value="1"/>
</dbReference>
<evidence type="ECO:0000256" key="19">
    <source>
        <dbReference type="ARBA" id="ARBA00023180"/>
    </source>
</evidence>
<dbReference type="Gene3D" id="3.80.10.10">
    <property type="entry name" value="Ribonuclease Inhibitor"/>
    <property type="match status" value="3"/>
</dbReference>
<dbReference type="InterPro" id="IPR055414">
    <property type="entry name" value="LRR_R13L4/SHOC2-like"/>
</dbReference>
<dbReference type="SUPFAM" id="SSF52058">
    <property type="entry name" value="L domain-like"/>
    <property type="match status" value="2"/>
</dbReference>
<dbReference type="PANTHER" id="PTHR27000">
    <property type="entry name" value="LEUCINE-RICH REPEAT RECEPTOR-LIKE PROTEIN KINASE FAMILY PROTEIN-RELATED"/>
    <property type="match status" value="1"/>
</dbReference>
<dbReference type="Pfam" id="PF08263">
    <property type="entry name" value="LRRNT_2"/>
    <property type="match status" value="1"/>
</dbReference>
<evidence type="ECO:0000256" key="16">
    <source>
        <dbReference type="ARBA" id="ARBA00022989"/>
    </source>
</evidence>
<dbReference type="Pfam" id="PF00560">
    <property type="entry name" value="LRR_1"/>
    <property type="match status" value="7"/>
</dbReference>
<name>A0A067KHA1_JATCU</name>
<comment type="catalytic activity">
    <reaction evidence="20">
        <text>L-threonyl-[protein] + ATP = O-phospho-L-threonyl-[protein] + ADP + H(+)</text>
        <dbReference type="Rhea" id="RHEA:46608"/>
        <dbReference type="Rhea" id="RHEA-COMP:11060"/>
        <dbReference type="Rhea" id="RHEA-COMP:11605"/>
        <dbReference type="ChEBI" id="CHEBI:15378"/>
        <dbReference type="ChEBI" id="CHEBI:30013"/>
        <dbReference type="ChEBI" id="CHEBI:30616"/>
        <dbReference type="ChEBI" id="CHEBI:61977"/>
        <dbReference type="ChEBI" id="CHEBI:456216"/>
        <dbReference type="EC" id="2.7.11.1"/>
    </reaction>
</comment>